<protein>
    <recommendedName>
        <fullName evidence="3">MJ0042 family finger-like domain-containing protein</fullName>
    </recommendedName>
</protein>
<evidence type="ECO:0000313" key="2">
    <source>
        <dbReference type="Proteomes" id="UP000324646"/>
    </source>
</evidence>
<dbReference type="NCBIfam" id="NF045650">
    <property type="entry name" value="CD1247_Nterm"/>
    <property type="match status" value="1"/>
</dbReference>
<evidence type="ECO:0000313" key="1">
    <source>
        <dbReference type="EMBL" id="QEK12139.1"/>
    </source>
</evidence>
<dbReference type="AlphaFoldDB" id="A0A5C0SGQ2"/>
<evidence type="ECO:0008006" key="3">
    <source>
        <dbReference type="Google" id="ProtNLM"/>
    </source>
</evidence>
<dbReference type="KEGG" id="crs:FQB35_06990"/>
<dbReference type="OrthoDB" id="2381377at2"/>
<dbReference type="InterPro" id="IPR054688">
    <property type="entry name" value="CD1247_N"/>
</dbReference>
<organism evidence="1 2">
    <name type="scientific">Crassaminicella thermophila</name>
    <dbReference type="NCBI Taxonomy" id="2599308"/>
    <lineage>
        <taxon>Bacteria</taxon>
        <taxon>Bacillati</taxon>
        <taxon>Bacillota</taxon>
        <taxon>Clostridia</taxon>
        <taxon>Eubacteriales</taxon>
        <taxon>Clostridiaceae</taxon>
        <taxon>Crassaminicella</taxon>
    </lineage>
</organism>
<dbReference type="RefSeq" id="WP_148809294.1">
    <property type="nucleotide sequence ID" value="NZ_CP042243.1"/>
</dbReference>
<gene>
    <name evidence="1" type="ORF">FQB35_06990</name>
</gene>
<name>A0A5C0SGQ2_CRATE</name>
<sequence length="143" mass="16672">MNYLYERVSYLRGLADGMELSEESKEGKLLLNMLDVLEDFADAINEVHDDVKDLDDYVETIDEDLAAVEDEVFEEIDTEEFNEDDIDFIEVKCPNCKEIIYLDENLLNNQDDETEVICPSCHEKIYIEENCDHDNCCCNDHNE</sequence>
<dbReference type="Proteomes" id="UP000324646">
    <property type="component" value="Chromosome"/>
</dbReference>
<proteinExistence type="predicted"/>
<reference evidence="1 2" key="1">
    <citation type="submission" date="2019-07" db="EMBL/GenBank/DDBJ databases">
        <title>Complete genome of Crassaminicella thermophila SY095.</title>
        <authorList>
            <person name="Li X."/>
        </authorList>
    </citation>
    <scope>NUCLEOTIDE SEQUENCE [LARGE SCALE GENOMIC DNA]</scope>
    <source>
        <strain evidence="1 2">SY095</strain>
    </source>
</reference>
<keyword evidence="2" id="KW-1185">Reference proteome</keyword>
<accession>A0A5C0SGQ2</accession>
<dbReference type="EMBL" id="CP042243">
    <property type="protein sequence ID" value="QEK12139.1"/>
    <property type="molecule type" value="Genomic_DNA"/>
</dbReference>